<keyword evidence="3" id="KW-1185">Reference proteome</keyword>
<dbReference type="CDD" id="cd06532">
    <property type="entry name" value="Glyco_transf_25"/>
    <property type="match status" value="1"/>
</dbReference>
<evidence type="ECO:0000313" key="3">
    <source>
        <dbReference type="Proteomes" id="UP000052167"/>
    </source>
</evidence>
<dbReference type="GO" id="GO:0016740">
    <property type="term" value="F:transferase activity"/>
    <property type="evidence" value="ECO:0007669"/>
    <property type="project" value="UniProtKB-KW"/>
</dbReference>
<gene>
    <name evidence="2" type="ORF">GV68_17060</name>
</gene>
<evidence type="ECO:0000313" key="2">
    <source>
        <dbReference type="EMBL" id="KEQ03368.1"/>
    </source>
</evidence>
<dbReference type="Proteomes" id="UP000052167">
    <property type="component" value="Unassembled WGS sequence"/>
</dbReference>
<dbReference type="OrthoDB" id="259382at2"/>
<comment type="caution">
    <text evidence="2">The sequence shown here is derived from an EMBL/GenBank/DDBJ whole genome shotgun (WGS) entry which is preliminary data.</text>
</comment>
<protein>
    <submittedName>
        <fullName evidence="2">Glycosyl transferase family 25</fullName>
    </submittedName>
</protein>
<sequence length="244" mass="27441">MNIRIYAINLDRSIERWDALSTQAADMSLDLLRIPGIDGATLAANARIDYDEDAFRRKNGRSLLAGEYGCYRSHLKALSAFLETGDAVGIIVEDDLVLTEDLCRRTAAAFEACPEADVIKLFNHRVVWFRHYCTSSLGDEIGRAAHGPQGSAACYGVSRAGAAKLVEKLRRMEYPWDVALERGWATGIEIYTMRADVAKTTEEDTTIASRETYRSTKFPWWKRLNTYGLRFIDDAKRLGYALRG</sequence>
<reference evidence="2 3" key="1">
    <citation type="submission" date="2014-06" db="EMBL/GenBank/DDBJ databases">
        <title>Rhizobium pelagicum/R2-400B4.</title>
        <authorList>
            <person name="Kimes N.E."/>
            <person name="Lopez-Perez M."/>
        </authorList>
    </citation>
    <scope>NUCLEOTIDE SEQUENCE [LARGE SCALE GENOMIC DNA]</scope>
    <source>
        <strain evidence="2 3">R2-400B4</strain>
    </source>
</reference>
<dbReference type="InterPro" id="IPR002654">
    <property type="entry name" value="Glyco_trans_25"/>
</dbReference>
<evidence type="ECO:0000259" key="1">
    <source>
        <dbReference type="Pfam" id="PF01755"/>
    </source>
</evidence>
<dbReference type="AlphaFoldDB" id="A0A922NXR5"/>
<accession>A0A922NXR5</accession>
<dbReference type="Pfam" id="PF01755">
    <property type="entry name" value="Glyco_transf_25"/>
    <property type="match status" value="1"/>
</dbReference>
<keyword evidence="2" id="KW-0808">Transferase</keyword>
<proteinExistence type="predicted"/>
<organism evidence="2 3">
    <name type="scientific">Pseudorhizobium pelagicum</name>
    <dbReference type="NCBI Taxonomy" id="1509405"/>
    <lineage>
        <taxon>Bacteria</taxon>
        <taxon>Pseudomonadati</taxon>
        <taxon>Pseudomonadota</taxon>
        <taxon>Alphaproteobacteria</taxon>
        <taxon>Hyphomicrobiales</taxon>
        <taxon>Rhizobiaceae</taxon>
        <taxon>Rhizobium/Agrobacterium group</taxon>
        <taxon>Pseudorhizobium</taxon>
    </lineage>
</organism>
<dbReference type="RefSeq" id="WP_029621333.1">
    <property type="nucleotide sequence ID" value="NZ_CAJXID010000037.1"/>
</dbReference>
<feature type="domain" description="Glycosyl transferase family 25" evidence="1">
    <location>
        <begin position="4"/>
        <end position="177"/>
    </location>
</feature>
<name>A0A922NXR5_9HYPH</name>
<dbReference type="EMBL" id="JOKJ01000034">
    <property type="protein sequence ID" value="KEQ03368.1"/>
    <property type="molecule type" value="Genomic_DNA"/>
</dbReference>